<dbReference type="PANTHER" id="PTHR47683:SF2">
    <property type="entry name" value="RNA-BINDING S4 DOMAIN-CONTAINING PROTEIN"/>
    <property type="match status" value="1"/>
</dbReference>
<dbReference type="SUPFAM" id="SSF55120">
    <property type="entry name" value="Pseudouridine synthase"/>
    <property type="match status" value="1"/>
</dbReference>
<gene>
    <name evidence="7" type="ORF">SAMN06265350_104299</name>
</gene>
<dbReference type="InterPro" id="IPR018496">
    <property type="entry name" value="PsdUridine_synth_RsuA/RluB_CS"/>
</dbReference>
<dbReference type="GO" id="GO:0000455">
    <property type="term" value="P:enzyme-directed rRNA pseudouridine synthesis"/>
    <property type="evidence" value="ECO:0007669"/>
    <property type="project" value="UniProtKB-ARBA"/>
</dbReference>
<comment type="similarity">
    <text evidence="1 4">Belongs to the pseudouridine synthase RsuA family.</text>
</comment>
<protein>
    <recommendedName>
        <fullName evidence="4">Pseudouridine synthase</fullName>
        <ecNumber evidence="4">5.4.99.-</ecNumber>
    </recommendedName>
</protein>
<proteinExistence type="inferred from homology"/>
<evidence type="ECO:0000313" key="7">
    <source>
        <dbReference type="EMBL" id="SMO62229.1"/>
    </source>
</evidence>
<keyword evidence="2 4" id="KW-0413">Isomerase</keyword>
<dbReference type="Gene3D" id="3.10.290.10">
    <property type="entry name" value="RNA-binding S4 domain"/>
    <property type="match status" value="1"/>
</dbReference>
<reference evidence="7 8" key="1">
    <citation type="submission" date="2017-05" db="EMBL/GenBank/DDBJ databases">
        <authorList>
            <person name="Varghese N."/>
            <person name="Submissions S."/>
        </authorList>
    </citation>
    <scope>NUCLEOTIDE SEQUENCE [LARGE SCALE GENOMIC DNA]</scope>
    <source>
        <strain evidence="7 8">DSM 21342</strain>
    </source>
</reference>
<dbReference type="Pfam" id="PF00849">
    <property type="entry name" value="PseudoU_synth_2"/>
    <property type="match status" value="1"/>
</dbReference>
<evidence type="ECO:0000256" key="5">
    <source>
        <dbReference type="SAM" id="MobiDB-lite"/>
    </source>
</evidence>
<dbReference type="CDD" id="cd02870">
    <property type="entry name" value="PseudoU_synth_RsuA_like"/>
    <property type="match status" value="1"/>
</dbReference>
<dbReference type="SMART" id="SM00363">
    <property type="entry name" value="S4"/>
    <property type="match status" value="1"/>
</dbReference>
<dbReference type="Gene3D" id="3.30.70.1560">
    <property type="entry name" value="Alpha-L RNA-binding motif"/>
    <property type="match status" value="1"/>
</dbReference>
<dbReference type="GO" id="GO:0003723">
    <property type="term" value="F:RNA binding"/>
    <property type="evidence" value="ECO:0007669"/>
    <property type="project" value="UniProtKB-KW"/>
</dbReference>
<dbReference type="InterPro" id="IPR050343">
    <property type="entry name" value="RsuA_PseudoU_synthase"/>
</dbReference>
<evidence type="ECO:0000256" key="2">
    <source>
        <dbReference type="ARBA" id="ARBA00023235"/>
    </source>
</evidence>
<dbReference type="InterPro" id="IPR020094">
    <property type="entry name" value="TruA/RsuA/RluB/E/F_N"/>
</dbReference>
<evidence type="ECO:0000256" key="4">
    <source>
        <dbReference type="RuleBase" id="RU003887"/>
    </source>
</evidence>
<evidence type="ECO:0000313" key="8">
    <source>
        <dbReference type="Proteomes" id="UP000315971"/>
    </source>
</evidence>
<feature type="compositionally biased region" description="Basic and acidic residues" evidence="5">
    <location>
        <begin position="53"/>
        <end position="66"/>
    </location>
</feature>
<feature type="compositionally biased region" description="Basic and acidic residues" evidence="5">
    <location>
        <begin position="270"/>
        <end position="297"/>
    </location>
</feature>
<dbReference type="InterPro" id="IPR006145">
    <property type="entry name" value="PsdUridine_synth_RsuA/RluA"/>
</dbReference>
<feature type="compositionally biased region" description="Basic and acidic residues" evidence="5">
    <location>
        <begin position="9"/>
        <end position="28"/>
    </location>
</feature>
<keyword evidence="8" id="KW-1185">Reference proteome</keyword>
<organism evidence="7 8">
    <name type="scientific">Solitalea koreensis</name>
    <dbReference type="NCBI Taxonomy" id="543615"/>
    <lineage>
        <taxon>Bacteria</taxon>
        <taxon>Pseudomonadati</taxon>
        <taxon>Bacteroidota</taxon>
        <taxon>Sphingobacteriia</taxon>
        <taxon>Sphingobacteriales</taxon>
        <taxon>Sphingobacteriaceae</taxon>
        <taxon>Solitalea</taxon>
    </lineage>
</organism>
<dbReference type="Proteomes" id="UP000315971">
    <property type="component" value="Unassembled WGS sequence"/>
</dbReference>
<feature type="compositionally biased region" description="Basic and acidic residues" evidence="5">
    <location>
        <begin position="76"/>
        <end position="176"/>
    </location>
</feature>
<dbReference type="PROSITE" id="PS01149">
    <property type="entry name" value="PSI_RSU"/>
    <property type="match status" value="1"/>
</dbReference>
<dbReference type="InterPro" id="IPR042092">
    <property type="entry name" value="PsdUridine_s_RsuA/RluB/E/F_cat"/>
</dbReference>
<dbReference type="AlphaFoldDB" id="A0A521CRX7"/>
<dbReference type="InterPro" id="IPR000748">
    <property type="entry name" value="PsdUridine_synth_RsuA/RluB/E/F"/>
</dbReference>
<dbReference type="PANTHER" id="PTHR47683">
    <property type="entry name" value="PSEUDOURIDINE SYNTHASE FAMILY PROTEIN-RELATED"/>
    <property type="match status" value="1"/>
</dbReference>
<dbReference type="SUPFAM" id="SSF55174">
    <property type="entry name" value="Alpha-L RNA-binding motif"/>
    <property type="match status" value="1"/>
</dbReference>
<dbReference type="EMBL" id="FXSZ01000004">
    <property type="protein sequence ID" value="SMO62229.1"/>
    <property type="molecule type" value="Genomic_DNA"/>
</dbReference>
<feature type="compositionally biased region" description="Basic and acidic residues" evidence="5">
    <location>
        <begin position="183"/>
        <end position="203"/>
    </location>
</feature>
<evidence type="ECO:0000256" key="1">
    <source>
        <dbReference type="ARBA" id="ARBA00008348"/>
    </source>
</evidence>
<evidence type="ECO:0000256" key="3">
    <source>
        <dbReference type="PROSITE-ProRule" id="PRU00182"/>
    </source>
</evidence>
<name>A0A521CRX7_9SPHI</name>
<dbReference type="CDD" id="cd00165">
    <property type="entry name" value="S4"/>
    <property type="match status" value="1"/>
</dbReference>
<dbReference type="GO" id="GO:0120159">
    <property type="term" value="F:rRNA pseudouridine synthase activity"/>
    <property type="evidence" value="ECO:0007669"/>
    <property type="project" value="UniProtKB-ARBA"/>
</dbReference>
<dbReference type="InterPro" id="IPR036986">
    <property type="entry name" value="S4_RNA-bd_sf"/>
</dbReference>
<dbReference type="FunFam" id="3.10.290.10:FF:000003">
    <property type="entry name" value="Pseudouridine synthase"/>
    <property type="match status" value="1"/>
</dbReference>
<evidence type="ECO:0000259" key="6">
    <source>
        <dbReference type="SMART" id="SM00363"/>
    </source>
</evidence>
<dbReference type="Gene3D" id="3.30.70.580">
    <property type="entry name" value="Pseudouridine synthase I, catalytic domain, N-terminal subdomain"/>
    <property type="match status" value="1"/>
</dbReference>
<dbReference type="InterPro" id="IPR002942">
    <property type="entry name" value="S4_RNA-bd"/>
</dbReference>
<keyword evidence="3" id="KW-0694">RNA-binding</keyword>
<dbReference type="Pfam" id="PF01479">
    <property type="entry name" value="S4"/>
    <property type="match status" value="1"/>
</dbReference>
<feature type="compositionally biased region" description="Basic and acidic residues" evidence="5">
    <location>
        <begin position="211"/>
        <end position="254"/>
    </location>
</feature>
<dbReference type="EC" id="5.4.99.-" evidence="4"/>
<accession>A0A521CRX7</accession>
<feature type="region of interest" description="Disordered" evidence="5">
    <location>
        <begin position="1"/>
        <end position="297"/>
    </location>
</feature>
<dbReference type="PROSITE" id="PS50889">
    <property type="entry name" value="S4"/>
    <property type="match status" value="1"/>
</dbReference>
<feature type="domain" description="RNA-binding S4" evidence="6">
    <location>
        <begin position="301"/>
        <end position="358"/>
    </location>
</feature>
<sequence length="535" mass="60920">MQKIYIMSREWKSRDDKSSGKGKSDRSASKGRSFSSNDRTERNSRGSSASRNASERQVDNRRENAGDRSFNQESKPYGKQDNRSGDRKPYSDRSSSSDRKPYGDRPSGGDRSRSFGDKPAFGDRKPYEKRPSGGDRSRSFGDKPAFGDRKPYGDRPSGDDRSRSFGDKPAFGDRKPYGNRPSGGDRSRSFGDKPAFGDRKPYGDRPSGGGDRSRSFGDKPAFRDRKPYGDRPSGDDRSRSFGDKPAFGDRKPYGDRPSGGGDRKKTFKPRSNDGVRTFDRPYRERSAPKPERQHEANDGLLRLNRYIANAGVCSRRKADELIELGEIQVNGIVITELGHKISPTDTVHFNGQLLRRERMTYVLLNKPKDYITTTDDPRERRTVMELVEKASKERIYPVGRLDRNTTGLLLLTNDGDLAEKLSHPKHKIEKLYYVTLNKNIRTEDLEQIKEGIELEDGFVKPDEVAFVDGASKKDIGIKIHSGKNRIVRRIFEHMGYEVMKLDRVMYAGLTKKDIPRGKWKYLDEKELMFLKRLVK</sequence>
<dbReference type="InterPro" id="IPR020103">
    <property type="entry name" value="PsdUridine_synth_cat_dom_sf"/>
</dbReference>
<dbReference type="NCBIfam" id="TIGR00093">
    <property type="entry name" value="pseudouridine synthase"/>
    <property type="match status" value="1"/>
</dbReference>